<sequence>MIECQCFDCKGMGGYTDIVCDDGTGPFEPCGICNGTGELTIFKWIKFKILLWWYK</sequence>
<name>A0A6M3LJ19_9ZZZZ</name>
<evidence type="ECO:0000313" key="1">
    <source>
        <dbReference type="EMBL" id="QJA93041.1"/>
    </source>
</evidence>
<organism evidence="1">
    <name type="scientific">viral metagenome</name>
    <dbReference type="NCBI Taxonomy" id="1070528"/>
    <lineage>
        <taxon>unclassified sequences</taxon>
        <taxon>metagenomes</taxon>
        <taxon>organismal metagenomes</taxon>
    </lineage>
</organism>
<dbReference type="EMBL" id="MT143117">
    <property type="protein sequence ID" value="QJA93041.1"/>
    <property type="molecule type" value="Genomic_DNA"/>
</dbReference>
<reference evidence="1" key="1">
    <citation type="submission" date="2020-03" db="EMBL/GenBank/DDBJ databases">
        <title>The deep terrestrial virosphere.</title>
        <authorList>
            <person name="Holmfeldt K."/>
            <person name="Nilsson E."/>
            <person name="Simone D."/>
            <person name="Lopez-Fernandez M."/>
            <person name="Wu X."/>
            <person name="de Brujin I."/>
            <person name="Lundin D."/>
            <person name="Andersson A."/>
            <person name="Bertilsson S."/>
            <person name="Dopson M."/>
        </authorList>
    </citation>
    <scope>NUCLEOTIDE SEQUENCE</scope>
    <source>
        <strain evidence="1">MM415B04387</strain>
    </source>
</reference>
<protein>
    <submittedName>
        <fullName evidence="1">Uncharacterized protein</fullName>
    </submittedName>
</protein>
<dbReference type="AlphaFoldDB" id="A0A6M3LJ19"/>
<gene>
    <name evidence="1" type="ORF">MM415B04387_0012</name>
</gene>
<proteinExistence type="predicted"/>
<accession>A0A6M3LJ19</accession>